<dbReference type="Proteomes" id="UP000807342">
    <property type="component" value="Unassembled WGS sequence"/>
</dbReference>
<feature type="transmembrane region" description="Helical" evidence="1">
    <location>
        <begin position="81"/>
        <end position="101"/>
    </location>
</feature>
<sequence>MLTAVMIGTLTDGLLVWRCYMVQKILMTAQSKIARALSWIMPAFLWVSFIVTGITGTIIFTLAPTPGRLLDLGTVLLTAQLGLNILLNLYSTVFIIARLVLYQRMIRDQIGIPTQGHDTRIAGILLESAAINVPITIIAAVGVAVELPILHLSEY</sequence>
<keyword evidence="1" id="KW-0472">Membrane</keyword>
<dbReference type="AlphaFoldDB" id="A0A9P6BZ00"/>
<reference evidence="2" key="1">
    <citation type="submission" date="2020-11" db="EMBL/GenBank/DDBJ databases">
        <authorList>
            <consortium name="DOE Joint Genome Institute"/>
            <person name="Ahrendt S."/>
            <person name="Riley R."/>
            <person name="Andreopoulos W."/>
            <person name="Labutti K."/>
            <person name="Pangilinan J."/>
            <person name="Ruiz-Duenas F.J."/>
            <person name="Barrasa J.M."/>
            <person name="Sanchez-Garcia M."/>
            <person name="Camarero S."/>
            <person name="Miyauchi S."/>
            <person name="Serrano A."/>
            <person name="Linde D."/>
            <person name="Babiker R."/>
            <person name="Drula E."/>
            <person name="Ayuso-Fernandez I."/>
            <person name="Pacheco R."/>
            <person name="Padilla G."/>
            <person name="Ferreira P."/>
            <person name="Barriuso J."/>
            <person name="Kellner H."/>
            <person name="Castanera R."/>
            <person name="Alfaro M."/>
            <person name="Ramirez L."/>
            <person name="Pisabarro A.G."/>
            <person name="Kuo A."/>
            <person name="Tritt A."/>
            <person name="Lipzen A."/>
            <person name="He G."/>
            <person name="Yan M."/>
            <person name="Ng V."/>
            <person name="Cullen D."/>
            <person name="Martin F."/>
            <person name="Rosso M.-N."/>
            <person name="Henrissat B."/>
            <person name="Hibbett D."/>
            <person name="Martinez A.T."/>
            <person name="Grigoriev I.V."/>
        </authorList>
    </citation>
    <scope>NUCLEOTIDE SEQUENCE</scope>
    <source>
        <strain evidence="2">MF-IS2</strain>
    </source>
</reference>
<dbReference type="EMBL" id="MU151344">
    <property type="protein sequence ID" value="KAF9444832.1"/>
    <property type="molecule type" value="Genomic_DNA"/>
</dbReference>
<feature type="transmembrane region" description="Helical" evidence="1">
    <location>
        <begin position="121"/>
        <end position="145"/>
    </location>
</feature>
<keyword evidence="1" id="KW-1133">Transmembrane helix</keyword>
<accession>A0A9P6BZ00</accession>
<keyword evidence="1" id="KW-0812">Transmembrane</keyword>
<evidence type="ECO:0000313" key="3">
    <source>
        <dbReference type="Proteomes" id="UP000807342"/>
    </source>
</evidence>
<organism evidence="2 3">
    <name type="scientific">Macrolepiota fuliginosa MF-IS2</name>
    <dbReference type="NCBI Taxonomy" id="1400762"/>
    <lineage>
        <taxon>Eukaryota</taxon>
        <taxon>Fungi</taxon>
        <taxon>Dikarya</taxon>
        <taxon>Basidiomycota</taxon>
        <taxon>Agaricomycotina</taxon>
        <taxon>Agaricomycetes</taxon>
        <taxon>Agaricomycetidae</taxon>
        <taxon>Agaricales</taxon>
        <taxon>Agaricineae</taxon>
        <taxon>Agaricaceae</taxon>
        <taxon>Macrolepiota</taxon>
    </lineage>
</organism>
<evidence type="ECO:0000313" key="2">
    <source>
        <dbReference type="EMBL" id="KAF9444832.1"/>
    </source>
</evidence>
<evidence type="ECO:0000256" key="1">
    <source>
        <dbReference type="SAM" id="Phobius"/>
    </source>
</evidence>
<comment type="caution">
    <text evidence="2">The sequence shown here is derived from an EMBL/GenBank/DDBJ whole genome shotgun (WGS) entry which is preliminary data.</text>
</comment>
<name>A0A9P6BZ00_9AGAR</name>
<feature type="transmembrane region" description="Helical" evidence="1">
    <location>
        <begin position="36"/>
        <end position="61"/>
    </location>
</feature>
<keyword evidence="3" id="KW-1185">Reference proteome</keyword>
<gene>
    <name evidence="2" type="ORF">P691DRAFT_777978</name>
</gene>
<proteinExistence type="predicted"/>
<protein>
    <submittedName>
        <fullName evidence="2">Uncharacterized protein</fullName>
    </submittedName>
</protein>
<dbReference type="OrthoDB" id="3045811at2759"/>